<keyword evidence="2" id="KW-1185">Reference proteome</keyword>
<name>A0A564Y3V8_HYMDI</name>
<accession>A0A564Y3V8</accession>
<organism evidence="1 2">
    <name type="scientific">Hymenolepis diminuta</name>
    <name type="common">Rat tapeworm</name>
    <dbReference type="NCBI Taxonomy" id="6216"/>
    <lineage>
        <taxon>Eukaryota</taxon>
        <taxon>Metazoa</taxon>
        <taxon>Spiralia</taxon>
        <taxon>Lophotrochozoa</taxon>
        <taxon>Platyhelminthes</taxon>
        <taxon>Cestoda</taxon>
        <taxon>Eucestoda</taxon>
        <taxon>Cyclophyllidea</taxon>
        <taxon>Hymenolepididae</taxon>
        <taxon>Hymenolepis</taxon>
    </lineage>
</organism>
<reference evidence="1 2" key="1">
    <citation type="submission" date="2019-07" db="EMBL/GenBank/DDBJ databases">
        <authorList>
            <person name="Jastrzebski P J."/>
            <person name="Paukszto L."/>
            <person name="Jastrzebski P J."/>
        </authorList>
    </citation>
    <scope>NUCLEOTIDE SEQUENCE [LARGE SCALE GENOMIC DNA]</scope>
    <source>
        <strain evidence="1 2">WMS-il1</strain>
    </source>
</reference>
<proteinExistence type="predicted"/>
<dbReference type="EMBL" id="CABIJS010000055">
    <property type="protein sequence ID" value="VUZ41223.1"/>
    <property type="molecule type" value="Genomic_DNA"/>
</dbReference>
<evidence type="ECO:0000313" key="1">
    <source>
        <dbReference type="EMBL" id="VUZ41223.1"/>
    </source>
</evidence>
<gene>
    <name evidence="1" type="ORF">WMSIL1_LOCUS2252</name>
</gene>
<dbReference type="AlphaFoldDB" id="A0A564Y3V8"/>
<sequence>MSTKDPKDYVKEHHDRSPHATRITVLLREFNKSDNYQCSSFFQPMDPADLTYEKMISKLGSGVGDNSSLSNLTISGDENVYYRIGIVNRLCTNFRFGSLEENLFGCLIFILGLRSPCHA</sequence>
<dbReference type="Proteomes" id="UP000321570">
    <property type="component" value="Unassembled WGS sequence"/>
</dbReference>
<evidence type="ECO:0000313" key="2">
    <source>
        <dbReference type="Proteomes" id="UP000321570"/>
    </source>
</evidence>
<protein>
    <submittedName>
        <fullName evidence="1">Uncharacterized protein</fullName>
    </submittedName>
</protein>